<feature type="compositionally biased region" description="Basic and acidic residues" evidence="1">
    <location>
        <begin position="154"/>
        <end position="163"/>
    </location>
</feature>
<evidence type="ECO:0000313" key="3">
    <source>
        <dbReference type="RefSeq" id="XP_005094188.1"/>
    </source>
</evidence>
<dbReference type="RefSeq" id="XP_005094188.1">
    <property type="nucleotide sequence ID" value="XM_005094131.3"/>
</dbReference>
<reference evidence="3" key="1">
    <citation type="submission" date="2025-08" db="UniProtKB">
        <authorList>
            <consortium name="RefSeq"/>
        </authorList>
    </citation>
    <scope>IDENTIFICATION</scope>
</reference>
<dbReference type="Proteomes" id="UP000694888">
    <property type="component" value="Unplaced"/>
</dbReference>
<feature type="region of interest" description="Disordered" evidence="1">
    <location>
        <begin position="154"/>
        <end position="324"/>
    </location>
</feature>
<name>A0ABM0JI66_APLCA</name>
<evidence type="ECO:0000256" key="1">
    <source>
        <dbReference type="SAM" id="MobiDB-lite"/>
    </source>
</evidence>
<feature type="region of interest" description="Disordered" evidence="1">
    <location>
        <begin position="86"/>
        <end position="142"/>
    </location>
</feature>
<dbReference type="GeneID" id="101864130"/>
<proteinExistence type="predicted"/>
<evidence type="ECO:0000313" key="2">
    <source>
        <dbReference type="Proteomes" id="UP000694888"/>
    </source>
</evidence>
<protein>
    <submittedName>
        <fullName evidence="3">Uncharacterized protein LOC101864130 isoform X2</fullName>
    </submittedName>
</protein>
<organism evidence="2 3">
    <name type="scientific">Aplysia californica</name>
    <name type="common">California sea hare</name>
    <dbReference type="NCBI Taxonomy" id="6500"/>
    <lineage>
        <taxon>Eukaryota</taxon>
        <taxon>Metazoa</taxon>
        <taxon>Spiralia</taxon>
        <taxon>Lophotrochozoa</taxon>
        <taxon>Mollusca</taxon>
        <taxon>Gastropoda</taxon>
        <taxon>Heterobranchia</taxon>
        <taxon>Euthyneura</taxon>
        <taxon>Tectipleura</taxon>
        <taxon>Aplysiida</taxon>
        <taxon>Aplysioidea</taxon>
        <taxon>Aplysiidae</taxon>
        <taxon>Aplysia</taxon>
    </lineage>
</organism>
<keyword evidence="2" id="KW-1185">Reference proteome</keyword>
<feature type="compositionally biased region" description="Basic and acidic residues" evidence="1">
    <location>
        <begin position="268"/>
        <end position="282"/>
    </location>
</feature>
<accession>A0ABM0JI66</accession>
<feature type="compositionally biased region" description="Polar residues" evidence="1">
    <location>
        <begin position="217"/>
        <end position="230"/>
    </location>
</feature>
<feature type="compositionally biased region" description="Polar residues" evidence="1">
    <location>
        <begin position="167"/>
        <end position="179"/>
    </location>
</feature>
<sequence>MHHPKPKSAPARLKSKFVKNRTNAMKEIEAWVRKDNETFPVPETSRMSGQLTDNVTEERMLKAKLWELSKERYKFLSQNTYEKKVFQDRQQRKSGLRRISSASADGRQKSVSDEITAISDGRRTSMGLVSTTQPKTGPKNARFSLLDRLDITKKKSRGKKTEVVNETDVSVISKLNSSEGVRPKKLDVKPTLPPGEDPSSSARTAIVVAKQRREDVPTTSGARTPLTRATSVPIMDASKGLSQPTPEPKPSETNVRSSALSRPPWMRQKQDQDATNKAETKPHNISGANTPRSTDAMAASDAESTARPQTTKSESGRYGMPAETLTTDPRFTVLERSLCPLTRNKTSGDIPEIVANIESLHVRPRKRLPDAPKSKIEVKAYEFMKEKGFVF</sequence>
<feature type="compositionally biased region" description="Polar residues" evidence="1">
    <location>
        <begin position="251"/>
        <end position="260"/>
    </location>
</feature>
<feature type="compositionally biased region" description="Polar residues" evidence="1">
    <location>
        <begin position="302"/>
        <end position="313"/>
    </location>
</feature>
<gene>
    <name evidence="3" type="primary">LOC101864130</name>
</gene>